<dbReference type="GO" id="GO:0072699">
    <property type="term" value="P:protein localization to cortical microtubule cytoskeleton"/>
    <property type="evidence" value="ECO:0007669"/>
    <property type="project" value="TreeGrafter"/>
</dbReference>
<organism evidence="4 5">
    <name type="scientific">Quillaja saponaria</name>
    <name type="common">Soap bark tree</name>
    <dbReference type="NCBI Taxonomy" id="32244"/>
    <lineage>
        <taxon>Eukaryota</taxon>
        <taxon>Viridiplantae</taxon>
        <taxon>Streptophyta</taxon>
        <taxon>Embryophyta</taxon>
        <taxon>Tracheophyta</taxon>
        <taxon>Spermatophyta</taxon>
        <taxon>Magnoliopsida</taxon>
        <taxon>eudicotyledons</taxon>
        <taxon>Gunneridae</taxon>
        <taxon>Pentapetalae</taxon>
        <taxon>rosids</taxon>
        <taxon>fabids</taxon>
        <taxon>Fabales</taxon>
        <taxon>Quillajaceae</taxon>
        <taxon>Quillaja</taxon>
    </lineage>
</organism>
<dbReference type="InterPro" id="IPR040265">
    <property type="entry name" value="CHUP1/IPGA1-like"/>
</dbReference>
<evidence type="ECO:0000256" key="2">
    <source>
        <dbReference type="SAM" id="Coils"/>
    </source>
</evidence>
<dbReference type="GO" id="GO:0055028">
    <property type="term" value="C:cortical microtubule"/>
    <property type="evidence" value="ECO:0007669"/>
    <property type="project" value="TreeGrafter"/>
</dbReference>
<dbReference type="EMBL" id="JARAOO010000007">
    <property type="protein sequence ID" value="KAJ7963091.1"/>
    <property type="molecule type" value="Genomic_DNA"/>
</dbReference>
<proteinExistence type="predicted"/>
<keyword evidence="1 2" id="KW-0175">Coiled coil</keyword>
<dbReference type="KEGG" id="qsa:O6P43_018229"/>
<sequence length="238" mass="27618">METKVGSFCPSLLIVKELNFGATNGGNSSKKDVKTPRLNEGAPRAYVSPEKDDYEQEIKHLKNMVRMLEEREKNLEVQLLKYYGPKEQETAVMELQNQLEINHMEAKLFTLKTESLQSENRRLKAQVSDHEKMVTELEAAKAKVKLLKKKLRYEAEENRGHILTLKHRVAELRDHDQNHAACDPNIQLKLKRLEDIESEAEQLRKSHLRLETENSDLARRLECTQILANSVLEDHEMH</sequence>
<evidence type="ECO:0000256" key="1">
    <source>
        <dbReference type="ARBA" id="ARBA00023054"/>
    </source>
</evidence>
<name>A0AAD7LTH8_QUISA</name>
<evidence type="ECO:0000313" key="5">
    <source>
        <dbReference type="Proteomes" id="UP001163823"/>
    </source>
</evidence>
<feature type="coiled-coil region" evidence="2">
    <location>
        <begin position="113"/>
        <end position="157"/>
    </location>
</feature>
<dbReference type="Proteomes" id="UP001163823">
    <property type="component" value="Chromosome 7"/>
</dbReference>
<keyword evidence="5" id="KW-1185">Reference proteome</keyword>
<feature type="coiled-coil region" evidence="2">
    <location>
        <begin position="51"/>
        <end position="78"/>
    </location>
</feature>
<dbReference type="PANTHER" id="PTHR31342:SF4">
    <property type="entry name" value="ACTIN BINDING PROTEIN FAMILY"/>
    <property type="match status" value="1"/>
</dbReference>
<feature type="region of interest" description="Disordered" evidence="3">
    <location>
        <begin position="24"/>
        <end position="43"/>
    </location>
</feature>
<reference evidence="4" key="1">
    <citation type="journal article" date="2023" name="Science">
        <title>Elucidation of the pathway for biosynthesis of saponin adjuvants from the soapbark tree.</title>
        <authorList>
            <person name="Reed J."/>
            <person name="Orme A."/>
            <person name="El-Demerdash A."/>
            <person name="Owen C."/>
            <person name="Martin L.B.B."/>
            <person name="Misra R.C."/>
            <person name="Kikuchi S."/>
            <person name="Rejzek M."/>
            <person name="Martin A.C."/>
            <person name="Harkess A."/>
            <person name="Leebens-Mack J."/>
            <person name="Louveau T."/>
            <person name="Stephenson M.J."/>
            <person name="Osbourn A."/>
        </authorList>
    </citation>
    <scope>NUCLEOTIDE SEQUENCE</scope>
    <source>
        <strain evidence="4">S10</strain>
    </source>
</reference>
<dbReference type="PANTHER" id="PTHR31342">
    <property type="entry name" value="PROTEIN CHUP1, CHLOROPLASTIC"/>
    <property type="match status" value="1"/>
</dbReference>
<evidence type="ECO:0000313" key="4">
    <source>
        <dbReference type="EMBL" id="KAJ7963091.1"/>
    </source>
</evidence>
<protein>
    <submittedName>
        <fullName evidence="4">Protein CHUP1, chloroplastic</fullName>
    </submittedName>
</protein>
<comment type="caution">
    <text evidence="4">The sequence shown here is derived from an EMBL/GenBank/DDBJ whole genome shotgun (WGS) entry which is preliminary data.</text>
</comment>
<evidence type="ECO:0000256" key="3">
    <source>
        <dbReference type="SAM" id="MobiDB-lite"/>
    </source>
</evidence>
<accession>A0AAD7LTH8</accession>
<feature type="coiled-coil region" evidence="2">
    <location>
        <begin position="186"/>
        <end position="220"/>
    </location>
</feature>
<gene>
    <name evidence="4" type="ORF">O6P43_018229</name>
</gene>
<dbReference type="AlphaFoldDB" id="A0AAD7LTH8"/>